<dbReference type="SMART" id="SM00387">
    <property type="entry name" value="HATPase_c"/>
    <property type="match status" value="1"/>
</dbReference>
<accession>A0A090BV31</accession>
<dbReference type="SUPFAM" id="SSF52172">
    <property type="entry name" value="CheY-like"/>
    <property type="match status" value="1"/>
</dbReference>
<dbReference type="InterPro" id="IPR036890">
    <property type="entry name" value="HATPase_C_sf"/>
</dbReference>
<protein>
    <recommendedName>
        <fullName evidence="2">histidine kinase</fullName>
        <ecNumber evidence="2">2.7.13.3</ecNumber>
    </recommendedName>
</protein>
<dbReference type="KEGG" id="tig:THII_1849"/>
<organism evidence="7 8">
    <name type="scientific">Thioploca ingrica</name>
    <dbReference type="NCBI Taxonomy" id="40754"/>
    <lineage>
        <taxon>Bacteria</taxon>
        <taxon>Pseudomonadati</taxon>
        <taxon>Pseudomonadota</taxon>
        <taxon>Gammaproteobacteria</taxon>
        <taxon>Thiotrichales</taxon>
        <taxon>Thiotrichaceae</taxon>
        <taxon>Thioploca</taxon>
    </lineage>
</organism>
<keyword evidence="3 4" id="KW-0597">Phosphoprotein</keyword>
<dbReference type="HOGENOM" id="CLU_000445_114_72_6"/>
<dbReference type="InterPro" id="IPR011006">
    <property type="entry name" value="CheY-like_superfamily"/>
</dbReference>
<dbReference type="CDD" id="cd00082">
    <property type="entry name" value="HisKA"/>
    <property type="match status" value="1"/>
</dbReference>
<dbReference type="Gene3D" id="3.40.50.2300">
    <property type="match status" value="1"/>
</dbReference>
<dbReference type="InterPro" id="IPR004358">
    <property type="entry name" value="Sig_transdc_His_kin-like_C"/>
</dbReference>
<keyword evidence="8" id="KW-1185">Reference proteome</keyword>
<dbReference type="InterPro" id="IPR003594">
    <property type="entry name" value="HATPase_dom"/>
</dbReference>
<dbReference type="SUPFAM" id="SSF47384">
    <property type="entry name" value="Homodimeric domain of signal transducing histidine kinase"/>
    <property type="match status" value="1"/>
</dbReference>
<feature type="domain" description="Histidine kinase" evidence="5">
    <location>
        <begin position="154"/>
        <end position="368"/>
    </location>
</feature>
<comment type="catalytic activity">
    <reaction evidence="1">
        <text>ATP + protein L-histidine = ADP + protein N-phospho-L-histidine.</text>
        <dbReference type="EC" id="2.7.13.3"/>
    </reaction>
</comment>
<evidence type="ECO:0000313" key="7">
    <source>
        <dbReference type="EMBL" id="BAP56146.1"/>
    </source>
</evidence>
<dbReference type="GO" id="GO:0000155">
    <property type="term" value="F:phosphorelay sensor kinase activity"/>
    <property type="evidence" value="ECO:0007669"/>
    <property type="project" value="InterPro"/>
</dbReference>
<dbReference type="EC" id="2.7.13.3" evidence="2"/>
<dbReference type="PROSITE" id="PS50109">
    <property type="entry name" value="HIS_KIN"/>
    <property type="match status" value="1"/>
</dbReference>
<evidence type="ECO:0000256" key="2">
    <source>
        <dbReference type="ARBA" id="ARBA00012438"/>
    </source>
</evidence>
<dbReference type="PANTHER" id="PTHR43547:SF2">
    <property type="entry name" value="HYBRID SIGNAL TRANSDUCTION HISTIDINE KINASE C"/>
    <property type="match status" value="1"/>
</dbReference>
<evidence type="ECO:0000313" key="8">
    <source>
        <dbReference type="Proteomes" id="UP000031623"/>
    </source>
</evidence>
<dbReference type="CDD" id="cd19920">
    <property type="entry name" value="REC_PA4781-like"/>
    <property type="match status" value="1"/>
</dbReference>
<feature type="modified residue" description="4-aspartylphosphate" evidence="4">
    <location>
        <position position="58"/>
    </location>
</feature>
<dbReference type="InterPro" id="IPR005467">
    <property type="entry name" value="His_kinase_dom"/>
</dbReference>
<evidence type="ECO:0000256" key="4">
    <source>
        <dbReference type="PROSITE-ProRule" id="PRU00169"/>
    </source>
</evidence>
<dbReference type="InterPro" id="IPR036097">
    <property type="entry name" value="HisK_dim/P_sf"/>
</dbReference>
<dbReference type="Pfam" id="PF00072">
    <property type="entry name" value="Response_reg"/>
    <property type="match status" value="1"/>
</dbReference>
<dbReference type="SMART" id="SM00448">
    <property type="entry name" value="REC"/>
    <property type="match status" value="1"/>
</dbReference>
<dbReference type="Gene3D" id="1.10.287.130">
    <property type="match status" value="1"/>
</dbReference>
<dbReference type="STRING" id="40754.THII_1849"/>
<feature type="domain" description="Response regulatory" evidence="6">
    <location>
        <begin position="9"/>
        <end position="125"/>
    </location>
</feature>
<dbReference type="InterPro" id="IPR001789">
    <property type="entry name" value="Sig_transdc_resp-reg_receiver"/>
</dbReference>
<dbReference type="Proteomes" id="UP000031623">
    <property type="component" value="Chromosome"/>
</dbReference>
<evidence type="ECO:0000256" key="3">
    <source>
        <dbReference type="ARBA" id="ARBA00022553"/>
    </source>
</evidence>
<name>A0A090BV31_9GAMM</name>
<dbReference type="AlphaFoldDB" id="A0A090BV31"/>
<evidence type="ECO:0000259" key="6">
    <source>
        <dbReference type="PROSITE" id="PS50110"/>
    </source>
</evidence>
<dbReference type="Gene3D" id="3.30.565.10">
    <property type="entry name" value="Histidine kinase-like ATPase, C-terminal domain"/>
    <property type="match status" value="1"/>
</dbReference>
<dbReference type="SMART" id="SM00388">
    <property type="entry name" value="HisKA"/>
    <property type="match status" value="1"/>
</dbReference>
<dbReference type="Pfam" id="PF00512">
    <property type="entry name" value="HisKA"/>
    <property type="match status" value="1"/>
</dbReference>
<evidence type="ECO:0000259" key="5">
    <source>
        <dbReference type="PROSITE" id="PS50109"/>
    </source>
</evidence>
<dbReference type="Pfam" id="PF02518">
    <property type="entry name" value="HATPase_c"/>
    <property type="match status" value="1"/>
</dbReference>
<gene>
    <name evidence="7" type="ORF">THII_1849</name>
</gene>
<sequence>MTVEKDKGTLLIVDDTPANISILFDFLSEKGFKVLVAQEGSRAIQKAKYAKPELILLDVMMPGIDGFETCEILKADAETRDIPVIFMTALTDTVNKVKGFQLGAADYITKPIQHEEVLARITTQLNFSNLKKQLESRTLELEKRNMELDAFARTVAHDLKNPLNAVIGYTEMLVSECSTDTVPDEEMIEILNLVEQAGHKMVGIIDSLLLLAGVAKQVHVETQTIDMNHIIQQVLQRLSYMIKQYQADIVLPDSWPPAQGYAPWIEEVWTNYISNGMKYGGKPPRLELGTHEINPGLIRFWIRDNGPGLTPEAQAQLFTPFTRVHTGSTEGHGLGLSIVQQVIEKLGGQVGLESSEGQGCLFYFTLPS</sequence>
<dbReference type="OrthoDB" id="9816273at2"/>
<dbReference type="InterPro" id="IPR003661">
    <property type="entry name" value="HisK_dim/P_dom"/>
</dbReference>
<dbReference type="PRINTS" id="PR00344">
    <property type="entry name" value="BCTRLSENSOR"/>
</dbReference>
<dbReference type="EMBL" id="AP014633">
    <property type="protein sequence ID" value="BAP56146.1"/>
    <property type="molecule type" value="Genomic_DNA"/>
</dbReference>
<dbReference type="PANTHER" id="PTHR43547">
    <property type="entry name" value="TWO-COMPONENT HISTIDINE KINASE"/>
    <property type="match status" value="1"/>
</dbReference>
<dbReference type="PROSITE" id="PS50110">
    <property type="entry name" value="RESPONSE_REGULATORY"/>
    <property type="match status" value="1"/>
</dbReference>
<dbReference type="SUPFAM" id="SSF55874">
    <property type="entry name" value="ATPase domain of HSP90 chaperone/DNA topoisomerase II/histidine kinase"/>
    <property type="match status" value="1"/>
</dbReference>
<proteinExistence type="predicted"/>
<evidence type="ECO:0000256" key="1">
    <source>
        <dbReference type="ARBA" id="ARBA00000085"/>
    </source>
</evidence>
<reference evidence="7 8" key="1">
    <citation type="journal article" date="2014" name="ISME J.">
        <title>Ecophysiology of Thioploca ingrica as revealed by the complete genome sequence supplemented with proteomic evidence.</title>
        <authorList>
            <person name="Kojima H."/>
            <person name="Ogura Y."/>
            <person name="Yamamoto N."/>
            <person name="Togashi T."/>
            <person name="Mori H."/>
            <person name="Watanabe T."/>
            <person name="Nemoto F."/>
            <person name="Kurokawa K."/>
            <person name="Hayashi T."/>
            <person name="Fukui M."/>
        </authorList>
    </citation>
    <scope>NUCLEOTIDE SEQUENCE [LARGE SCALE GENOMIC DNA]</scope>
</reference>